<keyword evidence="3" id="KW-1185">Reference proteome</keyword>
<feature type="transmembrane region" description="Helical" evidence="1">
    <location>
        <begin position="580"/>
        <end position="600"/>
    </location>
</feature>
<dbReference type="RefSeq" id="WP_270452394.1">
    <property type="nucleotide sequence ID" value="NZ_JADPIE010000001.1"/>
</dbReference>
<reference evidence="2" key="1">
    <citation type="submission" date="2020-11" db="EMBL/GenBank/DDBJ databases">
        <title>Halonatronomonas betainensis gen. nov., sp. nov. a novel haloalkaliphilic representative of the family Halanaerobiacae capable of betaine degradation.</title>
        <authorList>
            <person name="Boltyanskaya Y."/>
            <person name="Kevbrin V."/>
            <person name="Detkova E."/>
            <person name="Grouzdev D.S."/>
            <person name="Koziaeva V."/>
            <person name="Zhilina T."/>
        </authorList>
    </citation>
    <scope>NUCLEOTIDE SEQUENCE</scope>
    <source>
        <strain evidence="2">Z-7014</strain>
    </source>
</reference>
<evidence type="ECO:0000313" key="3">
    <source>
        <dbReference type="Proteomes" id="UP000621436"/>
    </source>
</evidence>
<feature type="transmembrane region" description="Helical" evidence="1">
    <location>
        <begin position="500"/>
        <end position="521"/>
    </location>
</feature>
<proteinExistence type="predicted"/>
<feature type="transmembrane region" description="Helical" evidence="1">
    <location>
        <begin position="372"/>
        <end position="393"/>
    </location>
</feature>
<keyword evidence="1" id="KW-0812">Transmembrane</keyword>
<evidence type="ECO:0000313" key="2">
    <source>
        <dbReference type="EMBL" id="MBF8435728.1"/>
    </source>
</evidence>
<dbReference type="EMBL" id="JADPIE010000001">
    <property type="protein sequence ID" value="MBF8435728.1"/>
    <property type="molecule type" value="Genomic_DNA"/>
</dbReference>
<gene>
    <name evidence="2" type="ORF">I0Q91_01420</name>
</gene>
<keyword evidence="1" id="KW-0472">Membrane</keyword>
<feature type="transmembrane region" description="Helical" evidence="1">
    <location>
        <begin position="429"/>
        <end position="449"/>
    </location>
</feature>
<feature type="transmembrane region" description="Helical" evidence="1">
    <location>
        <begin position="399"/>
        <end position="417"/>
    </location>
</feature>
<feature type="transmembrane region" description="Helical" evidence="1">
    <location>
        <begin position="342"/>
        <end position="360"/>
    </location>
</feature>
<feature type="transmembrane region" description="Helical" evidence="1">
    <location>
        <begin position="461"/>
        <end position="479"/>
    </location>
</feature>
<dbReference type="InterPro" id="IPR043748">
    <property type="entry name" value="DUF5693"/>
</dbReference>
<dbReference type="Pfam" id="PF18949">
    <property type="entry name" value="DUF5693"/>
    <property type="match status" value="1"/>
</dbReference>
<feature type="transmembrane region" description="Helical" evidence="1">
    <location>
        <begin position="556"/>
        <end position="573"/>
    </location>
</feature>
<dbReference type="AlphaFoldDB" id="A0A931AVU5"/>
<sequence length="646" mass="72926">MKKIVLVAIAIILILNIPFLMERIEYDNNNKNYELILDSGEFNDLTLRYTHLNLEELIEAGLTGLALPAETIEDLIDRGQVALWRSAGISTLSEDLRARLAAEDYNIDRNGALLFFDEEVTLRAENILDYWQELYNVKTMEYENGMIVLFPAWYEELENLIPGYDQELAAEADELGLNLFVRMKNQPDDQLNLALYDEASGIGAESVIFSGDEVGGFPGNIEENASFINESRIKYGMIEPFIADQDGSRAFAKIAPDNVVRVHSIQQDEMEKYDIDRIVNRYVRAARDRNVRYLYLRGFPISRTGDDLAGMQKSLIEGISDQLDTAGFIPGNVSPLIQSGPANWRLASIVIAIILLLYLFADKLFASRWKNLIFSLLAAGFLISTGLLFFVVSGNILRQFLALGLAVLAPAVSSFYIVDILNGRPGFKLIQAVGITLAGSIFLNITLASTEFYNQIESFRGVKVAFLMPLIFTAIYYLIKEYKIITLDDLIVESKKFLDLIIRLKHIVLAGLVMVGLIIYIGRTGNIPLIPVPAWEIVIRDLLEELLVVRPRFKEFLFGHPFLFLLPVIFKYFPYKLLGLFAVIMATIGQITIANSFSHLHTPLVISLIRTWHGYWLALPVAVVLGIIMYMINKVFIFYLEQGDDI</sequence>
<evidence type="ECO:0000256" key="1">
    <source>
        <dbReference type="SAM" id="Phobius"/>
    </source>
</evidence>
<feature type="transmembrane region" description="Helical" evidence="1">
    <location>
        <begin position="612"/>
        <end position="632"/>
    </location>
</feature>
<dbReference type="Proteomes" id="UP000621436">
    <property type="component" value="Unassembled WGS sequence"/>
</dbReference>
<organism evidence="2 3">
    <name type="scientific">Halonatronomonas betaini</name>
    <dbReference type="NCBI Taxonomy" id="2778430"/>
    <lineage>
        <taxon>Bacteria</taxon>
        <taxon>Bacillati</taxon>
        <taxon>Bacillota</taxon>
        <taxon>Clostridia</taxon>
        <taxon>Halanaerobiales</taxon>
        <taxon>Halarsenatibacteraceae</taxon>
        <taxon>Halonatronomonas</taxon>
    </lineage>
</organism>
<accession>A0A931AVU5</accession>
<name>A0A931AVU5_9FIRM</name>
<protein>
    <submittedName>
        <fullName evidence="2">Uncharacterized protein</fullName>
    </submittedName>
</protein>
<comment type="caution">
    <text evidence="2">The sequence shown here is derived from an EMBL/GenBank/DDBJ whole genome shotgun (WGS) entry which is preliminary data.</text>
</comment>
<keyword evidence="1" id="KW-1133">Transmembrane helix</keyword>